<keyword evidence="3" id="KW-0808">Transferase</keyword>
<dbReference type="InterPro" id="IPR029044">
    <property type="entry name" value="Nucleotide-diphossugar_trans"/>
</dbReference>
<evidence type="ECO:0000313" key="8">
    <source>
        <dbReference type="Proteomes" id="UP000789595"/>
    </source>
</evidence>
<dbReference type="Pfam" id="PF01501">
    <property type="entry name" value="Glyco_transf_8"/>
    <property type="match status" value="1"/>
</dbReference>
<keyword evidence="5" id="KW-0732">Signal</keyword>
<dbReference type="Proteomes" id="UP000789595">
    <property type="component" value="Unassembled WGS sequence"/>
</dbReference>
<accession>A0A7S4A7V4</accession>
<comment type="similarity">
    <text evidence="1">Belongs to the glycosyltransferase 8 family.</text>
</comment>
<evidence type="ECO:0000256" key="3">
    <source>
        <dbReference type="ARBA" id="ARBA00022679"/>
    </source>
</evidence>
<dbReference type="OrthoDB" id="204579at2759"/>
<evidence type="ECO:0008006" key="9">
    <source>
        <dbReference type="Google" id="ProtNLM"/>
    </source>
</evidence>
<dbReference type="PANTHER" id="PTHR13778:SF13">
    <property type="entry name" value="GALACTURONOSYLTRANSFERASE-LIKE 3-RELATED"/>
    <property type="match status" value="1"/>
</dbReference>
<keyword evidence="2" id="KW-0328">Glycosyltransferase</keyword>
<dbReference type="Gene3D" id="3.90.550.10">
    <property type="entry name" value="Spore Coat Polysaccharide Biosynthesis Protein SpsA, Chain A"/>
    <property type="match status" value="1"/>
</dbReference>
<evidence type="ECO:0000256" key="1">
    <source>
        <dbReference type="ARBA" id="ARBA00006351"/>
    </source>
</evidence>
<feature type="chain" id="PRO_5036212344" description="Hexosyltransferase" evidence="5">
    <location>
        <begin position="17"/>
        <end position="563"/>
    </location>
</feature>
<feature type="region of interest" description="Disordered" evidence="4">
    <location>
        <begin position="541"/>
        <end position="563"/>
    </location>
</feature>
<proteinExistence type="inferred from homology"/>
<reference evidence="6" key="1">
    <citation type="submission" date="2021-01" db="EMBL/GenBank/DDBJ databases">
        <authorList>
            <person name="Corre E."/>
            <person name="Pelletier E."/>
            <person name="Niang G."/>
            <person name="Scheremetjew M."/>
            <person name="Finn R."/>
            <person name="Kale V."/>
            <person name="Holt S."/>
            <person name="Cochrane G."/>
            <person name="Meng A."/>
            <person name="Brown T."/>
            <person name="Cohen L."/>
        </authorList>
    </citation>
    <scope>NUCLEOTIDE SEQUENCE</scope>
    <source>
        <strain evidence="6">CCMP1756</strain>
    </source>
</reference>
<keyword evidence="8" id="KW-1185">Reference proteome</keyword>
<reference evidence="7" key="2">
    <citation type="submission" date="2021-11" db="EMBL/GenBank/DDBJ databases">
        <authorList>
            <consortium name="Genoscope - CEA"/>
            <person name="William W."/>
        </authorList>
    </citation>
    <scope>NUCLEOTIDE SEQUENCE</scope>
</reference>
<sequence length="563" mass="61079">MRFALVLLAAAATASDDKTHVVVAGSGSHALGVVACVRSVFEGALNQVQVHVIVQQKDVHDFQAALRCALPQEDWRVVPWEDRRVARLVSVRHGKKGYLAHALNYARFYLREILPDNVDKALWLDSDTVVIGDITSMVRNALTRGRNAVAAVAREKKACGTHFLNCSNPDALELLWETRVDVDALDAFNAGVVVYDLRRWAEQKLTERVERWLELNLKTEAFTLGTNPPLVLATGGKFERLSIAWNCQVGGGHGCARGLANGTVGNGVLHWSGERKPWWAAGLSSAAGVRGAWSRALGLSGARCALRALPPDSAPNATVVLPANARVPDFFAFRRGGPVFDGANVSSLMREHASAFPTSISGSRAASSALRHRLQGRDPCGVLVVILRGRLYVSLPTCERQLTSMETGALQTLHRAVAGFDTIPPPLVVQFAAPDSKPLAIEAIDRFAYHAAPAVACDAFACAARLARNALDALAAAAGPLQERDVLTACADCALRPVRFDDALRRVAQRAPNQQRKGLKGYFAARAPVQISHREENVLDLRTPEPRARRRKRRRPMLPPPVG</sequence>
<name>A0A7S4A7V4_9STRA</name>
<dbReference type="GO" id="GO:0016757">
    <property type="term" value="F:glycosyltransferase activity"/>
    <property type="evidence" value="ECO:0007669"/>
    <property type="project" value="UniProtKB-KW"/>
</dbReference>
<dbReference type="EMBL" id="CAKKNE010000003">
    <property type="protein sequence ID" value="CAH0372184.1"/>
    <property type="molecule type" value="Genomic_DNA"/>
</dbReference>
<dbReference type="EMBL" id="HBIW01025565">
    <property type="protein sequence ID" value="CAE0706587.1"/>
    <property type="molecule type" value="Transcribed_RNA"/>
</dbReference>
<dbReference type="InterPro" id="IPR050748">
    <property type="entry name" value="Glycosyltrans_8_dom-fam"/>
</dbReference>
<evidence type="ECO:0000313" key="6">
    <source>
        <dbReference type="EMBL" id="CAE0706587.1"/>
    </source>
</evidence>
<feature type="signal peptide" evidence="5">
    <location>
        <begin position="1"/>
        <end position="16"/>
    </location>
</feature>
<organism evidence="6">
    <name type="scientific">Pelagomonas calceolata</name>
    <dbReference type="NCBI Taxonomy" id="35677"/>
    <lineage>
        <taxon>Eukaryota</taxon>
        <taxon>Sar</taxon>
        <taxon>Stramenopiles</taxon>
        <taxon>Ochrophyta</taxon>
        <taxon>Pelagophyceae</taxon>
        <taxon>Pelagomonadales</taxon>
        <taxon>Pelagomonadaceae</taxon>
        <taxon>Pelagomonas</taxon>
    </lineage>
</organism>
<dbReference type="SUPFAM" id="SSF53448">
    <property type="entry name" value="Nucleotide-diphospho-sugar transferases"/>
    <property type="match status" value="1"/>
</dbReference>
<dbReference type="GO" id="GO:0005794">
    <property type="term" value="C:Golgi apparatus"/>
    <property type="evidence" value="ECO:0007669"/>
    <property type="project" value="TreeGrafter"/>
</dbReference>
<evidence type="ECO:0000256" key="5">
    <source>
        <dbReference type="SAM" id="SignalP"/>
    </source>
</evidence>
<evidence type="ECO:0000256" key="4">
    <source>
        <dbReference type="SAM" id="MobiDB-lite"/>
    </source>
</evidence>
<dbReference type="InterPro" id="IPR002495">
    <property type="entry name" value="Glyco_trans_8"/>
</dbReference>
<evidence type="ECO:0000256" key="2">
    <source>
        <dbReference type="ARBA" id="ARBA00022676"/>
    </source>
</evidence>
<evidence type="ECO:0000313" key="7">
    <source>
        <dbReference type="EMBL" id="CAH0372184.1"/>
    </source>
</evidence>
<dbReference type="AlphaFoldDB" id="A0A7S4A7V4"/>
<protein>
    <recommendedName>
        <fullName evidence="9">Hexosyltransferase</fullName>
    </recommendedName>
</protein>
<dbReference type="PANTHER" id="PTHR13778">
    <property type="entry name" value="GLYCOSYLTRANSFERASE 8 DOMAIN-CONTAINING PROTEIN"/>
    <property type="match status" value="1"/>
</dbReference>
<gene>
    <name evidence="6" type="ORF">PCAL00307_LOCUS22038</name>
    <name evidence="7" type="ORF">PECAL_3P21650</name>
</gene>